<comment type="subunit">
    <text evidence="5">Component of the large ribosomal subunit. Interacts with IFIT1 (via TPR repeats 1-4).</text>
</comment>
<keyword evidence="3 6" id="KW-0687">Ribonucleoprotein</keyword>
<evidence type="ECO:0000256" key="3">
    <source>
        <dbReference type="ARBA" id="ARBA00023274"/>
    </source>
</evidence>
<dbReference type="GO" id="GO:0003735">
    <property type="term" value="F:structural constituent of ribosome"/>
    <property type="evidence" value="ECO:0007669"/>
    <property type="project" value="InterPro"/>
</dbReference>
<dbReference type="AlphaFoldDB" id="A0A8C6D1U7"/>
<dbReference type="Ensembl" id="ENSMMST00000010119.1">
    <property type="protein sequence ID" value="ENSMMSP00000009131.1"/>
    <property type="gene ID" value="ENSMMSG00000007071.1"/>
</dbReference>
<comment type="function">
    <text evidence="4">Component of the large ribosomal subunit. The ribosome is a large ribonucleoprotein complex responsible for the synthesis of proteins in the cell.</text>
</comment>
<sequence length="131" mass="14957">MGACKDIQQLWRKKQSGVMRFLLRVRSWRDRQLSALHRAPRPTRPDKARRLGCKAPSYTESVCAAEAANAQFLRLPPTASLSTMILHTNSLRLSSLIHSIKLSEETLTLSGSPNHCAAWRRRSTLQLHRYH</sequence>
<evidence type="ECO:0000256" key="2">
    <source>
        <dbReference type="ARBA" id="ARBA00022980"/>
    </source>
</evidence>
<keyword evidence="2 6" id="KW-0689">Ribosomal protein</keyword>
<protein>
    <recommendedName>
        <fullName evidence="6">Ribosomal protein L15</fullName>
    </recommendedName>
</protein>
<dbReference type="InterPro" id="IPR000439">
    <property type="entry name" value="Ribosomal_eL15"/>
</dbReference>
<keyword evidence="8" id="KW-1185">Reference proteome</keyword>
<dbReference type="SMART" id="SM01384">
    <property type="entry name" value="Ribosomal_L15e"/>
    <property type="match status" value="1"/>
</dbReference>
<accession>A0A8C6D1U7</accession>
<dbReference type="GO" id="GO:0003723">
    <property type="term" value="F:RNA binding"/>
    <property type="evidence" value="ECO:0007669"/>
    <property type="project" value="TreeGrafter"/>
</dbReference>
<dbReference type="GO" id="GO:0022625">
    <property type="term" value="C:cytosolic large ribosomal subunit"/>
    <property type="evidence" value="ECO:0007669"/>
    <property type="project" value="TreeGrafter"/>
</dbReference>
<evidence type="ECO:0000313" key="7">
    <source>
        <dbReference type="Ensembl" id="ENSMMSP00000009131.1"/>
    </source>
</evidence>
<comment type="similarity">
    <text evidence="1 6">Belongs to the eukaryotic ribosomal protein eL15 family.</text>
</comment>
<evidence type="ECO:0000256" key="6">
    <source>
        <dbReference type="RuleBase" id="RU000663"/>
    </source>
</evidence>
<evidence type="ECO:0000256" key="5">
    <source>
        <dbReference type="ARBA" id="ARBA00046623"/>
    </source>
</evidence>
<dbReference type="InterPro" id="IPR012678">
    <property type="entry name" value="Ribosomal_uL23/eL15/eS24_sf"/>
</dbReference>
<proteinExistence type="inferred from homology"/>
<organism evidence="7 8">
    <name type="scientific">Moschus moschiferus</name>
    <name type="common">Siberian musk deer</name>
    <name type="synonym">Moschus sibiricus</name>
    <dbReference type="NCBI Taxonomy" id="68415"/>
    <lineage>
        <taxon>Eukaryota</taxon>
        <taxon>Metazoa</taxon>
        <taxon>Chordata</taxon>
        <taxon>Craniata</taxon>
        <taxon>Vertebrata</taxon>
        <taxon>Euteleostomi</taxon>
        <taxon>Mammalia</taxon>
        <taxon>Eutheria</taxon>
        <taxon>Laurasiatheria</taxon>
        <taxon>Artiodactyla</taxon>
        <taxon>Ruminantia</taxon>
        <taxon>Pecora</taxon>
        <taxon>Moschidae</taxon>
        <taxon>Moschus</taxon>
    </lineage>
</organism>
<dbReference type="GO" id="GO:0002181">
    <property type="term" value="P:cytoplasmic translation"/>
    <property type="evidence" value="ECO:0007669"/>
    <property type="project" value="TreeGrafter"/>
</dbReference>
<dbReference type="PANTHER" id="PTHR11847:SF4">
    <property type="entry name" value="LARGE RIBOSOMAL SUBUNIT PROTEIN EL15"/>
    <property type="match status" value="1"/>
</dbReference>
<reference evidence="7" key="1">
    <citation type="submission" date="2025-08" db="UniProtKB">
        <authorList>
            <consortium name="Ensembl"/>
        </authorList>
    </citation>
    <scope>IDENTIFICATION</scope>
</reference>
<dbReference type="GeneTree" id="ENSGT00910000144184"/>
<name>A0A8C6D1U7_MOSMO</name>
<dbReference type="Pfam" id="PF00827">
    <property type="entry name" value="Ribosomal_L15e"/>
    <property type="match status" value="1"/>
</dbReference>
<dbReference type="InterPro" id="IPR024794">
    <property type="entry name" value="Rbsml_eL15_core_dom_sf"/>
</dbReference>
<dbReference type="SUPFAM" id="SSF54189">
    <property type="entry name" value="Ribosomal proteins S24e, L23 and L15e"/>
    <property type="match status" value="1"/>
</dbReference>
<dbReference type="PANTHER" id="PTHR11847">
    <property type="entry name" value="RIBOSOMAL PROTEIN L15"/>
    <property type="match status" value="1"/>
</dbReference>
<reference evidence="7" key="2">
    <citation type="submission" date="2025-09" db="UniProtKB">
        <authorList>
            <consortium name="Ensembl"/>
        </authorList>
    </citation>
    <scope>IDENTIFICATION</scope>
</reference>
<evidence type="ECO:0000256" key="4">
    <source>
        <dbReference type="ARBA" id="ARBA00034092"/>
    </source>
</evidence>
<dbReference type="Gene3D" id="3.40.1120.10">
    <property type="entry name" value="Ribosomal protein l15e"/>
    <property type="match status" value="1"/>
</dbReference>
<evidence type="ECO:0000313" key="8">
    <source>
        <dbReference type="Proteomes" id="UP000694544"/>
    </source>
</evidence>
<evidence type="ECO:0000256" key="1">
    <source>
        <dbReference type="ARBA" id="ARBA00006857"/>
    </source>
</evidence>
<dbReference type="Proteomes" id="UP000694544">
    <property type="component" value="Unplaced"/>
</dbReference>